<evidence type="ECO:0000256" key="3">
    <source>
        <dbReference type="ARBA" id="ARBA00023125"/>
    </source>
</evidence>
<dbReference type="FunFam" id="1.10.10.10:FF:000001">
    <property type="entry name" value="LysR family transcriptional regulator"/>
    <property type="match status" value="1"/>
</dbReference>
<evidence type="ECO:0000313" key="6">
    <source>
        <dbReference type="EMBL" id="OIQ94539.1"/>
    </source>
</evidence>
<dbReference type="PRINTS" id="PR00039">
    <property type="entry name" value="HTHLYSR"/>
</dbReference>
<dbReference type="SUPFAM" id="SSF46785">
    <property type="entry name" value="Winged helix' DNA-binding domain"/>
    <property type="match status" value="1"/>
</dbReference>
<dbReference type="CDD" id="cd08438">
    <property type="entry name" value="PBP2_CidR"/>
    <property type="match status" value="1"/>
</dbReference>
<evidence type="ECO:0000259" key="5">
    <source>
        <dbReference type="PROSITE" id="PS50931"/>
    </source>
</evidence>
<keyword evidence="2" id="KW-0805">Transcription regulation</keyword>
<keyword evidence="3" id="KW-0238">DNA-binding</keyword>
<dbReference type="InterPro" id="IPR000847">
    <property type="entry name" value="LysR_HTH_N"/>
</dbReference>
<evidence type="ECO:0000256" key="4">
    <source>
        <dbReference type="ARBA" id="ARBA00023163"/>
    </source>
</evidence>
<feature type="domain" description="HTH lysR-type" evidence="5">
    <location>
        <begin position="1"/>
        <end position="58"/>
    </location>
</feature>
<dbReference type="InterPro" id="IPR036390">
    <property type="entry name" value="WH_DNA-bd_sf"/>
</dbReference>
<dbReference type="InterPro" id="IPR005119">
    <property type="entry name" value="LysR_subst-bd"/>
</dbReference>
<name>A0A1J5RYG7_9ZZZZ</name>
<reference evidence="6" key="1">
    <citation type="submission" date="2016-10" db="EMBL/GenBank/DDBJ databases">
        <title>Sequence of Gallionella enrichment culture.</title>
        <authorList>
            <person name="Poehlein A."/>
            <person name="Muehling M."/>
            <person name="Daniel R."/>
        </authorList>
    </citation>
    <scope>NUCLEOTIDE SEQUENCE</scope>
</reference>
<sequence length="294" mass="32300">MDLRTLRAFVEVVRQGGFTQAGRTLFATQSTVSKAVKQLEEELGLPLLDRVGHDSHLTAAGEIVYRRAVTMLAERQDLVRELNEFRGLEKGLLRLGLPAVGSNTLFAPLFAVFRIRHPAIEIRLVEQGSQRLEELLLARELDMAATLLPASDLFDSLEIRCEPLDLLVAADHPLAARPSVTLAELADQPFILFGEGFALNPIILDACRGQGFTPAVTARSSQIEFIIQLVAGGLGIGFLPRMIAANRQAEGIRNIPLRAPAIDWRIALVWRKNSHLSPAAQAWLDLARENIPLG</sequence>
<accession>A0A1J5RYG7</accession>
<evidence type="ECO:0000256" key="2">
    <source>
        <dbReference type="ARBA" id="ARBA00023015"/>
    </source>
</evidence>
<dbReference type="InterPro" id="IPR036388">
    <property type="entry name" value="WH-like_DNA-bd_sf"/>
</dbReference>
<dbReference type="GO" id="GO:0003677">
    <property type="term" value="F:DNA binding"/>
    <property type="evidence" value="ECO:0007669"/>
    <property type="project" value="UniProtKB-KW"/>
</dbReference>
<dbReference type="InterPro" id="IPR050950">
    <property type="entry name" value="HTH-type_LysR_regulators"/>
</dbReference>
<gene>
    <name evidence="6" type="primary">cynR_7</name>
    <name evidence="6" type="ORF">GALL_234960</name>
</gene>
<dbReference type="AlphaFoldDB" id="A0A1J5RYG7"/>
<dbReference type="GO" id="GO:0005829">
    <property type="term" value="C:cytosol"/>
    <property type="evidence" value="ECO:0007669"/>
    <property type="project" value="TreeGrafter"/>
</dbReference>
<evidence type="ECO:0000256" key="1">
    <source>
        <dbReference type="ARBA" id="ARBA00009437"/>
    </source>
</evidence>
<dbReference type="Gene3D" id="3.40.190.290">
    <property type="match status" value="1"/>
</dbReference>
<dbReference type="Pfam" id="PF00126">
    <property type="entry name" value="HTH_1"/>
    <property type="match status" value="1"/>
</dbReference>
<dbReference type="GO" id="GO:0003700">
    <property type="term" value="F:DNA-binding transcription factor activity"/>
    <property type="evidence" value="ECO:0007669"/>
    <property type="project" value="InterPro"/>
</dbReference>
<dbReference type="Pfam" id="PF03466">
    <property type="entry name" value="LysR_substrate"/>
    <property type="match status" value="1"/>
</dbReference>
<dbReference type="PROSITE" id="PS50931">
    <property type="entry name" value="HTH_LYSR"/>
    <property type="match status" value="1"/>
</dbReference>
<comment type="caution">
    <text evidence="6">The sequence shown here is derived from an EMBL/GenBank/DDBJ whole genome shotgun (WGS) entry which is preliminary data.</text>
</comment>
<dbReference type="Gene3D" id="1.10.10.10">
    <property type="entry name" value="Winged helix-like DNA-binding domain superfamily/Winged helix DNA-binding domain"/>
    <property type="match status" value="1"/>
</dbReference>
<dbReference type="SUPFAM" id="SSF53850">
    <property type="entry name" value="Periplasmic binding protein-like II"/>
    <property type="match status" value="1"/>
</dbReference>
<dbReference type="PANTHER" id="PTHR30419:SF8">
    <property type="entry name" value="NITROGEN ASSIMILATION TRANSCRIPTIONAL ACTIVATOR-RELATED"/>
    <property type="match status" value="1"/>
</dbReference>
<dbReference type="EMBL" id="MLJW01000184">
    <property type="protein sequence ID" value="OIQ94539.1"/>
    <property type="molecule type" value="Genomic_DNA"/>
</dbReference>
<comment type="similarity">
    <text evidence="1">Belongs to the LysR transcriptional regulatory family.</text>
</comment>
<proteinExistence type="inferred from homology"/>
<dbReference type="PANTHER" id="PTHR30419">
    <property type="entry name" value="HTH-TYPE TRANSCRIPTIONAL REGULATOR YBHD"/>
    <property type="match status" value="1"/>
</dbReference>
<organism evidence="6">
    <name type="scientific">mine drainage metagenome</name>
    <dbReference type="NCBI Taxonomy" id="410659"/>
    <lineage>
        <taxon>unclassified sequences</taxon>
        <taxon>metagenomes</taxon>
        <taxon>ecological metagenomes</taxon>
    </lineage>
</organism>
<keyword evidence="4" id="KW-0804">Transcription</keyword>
<protein>
    <submittedName>
        <fullName evidence="6">HTH-type transcriptional regulator CynR</fullName>
    </submittedName>
</protein>